<dbReference type="SUPFAM" id="SSF53756">
    <property type="entry name" value="UDP-Glycosyltransferase/glycogen phosphorylase"/>
    <property type="match status" value="1"/>
</dbReference>
<accession>A0A164ZZT5</accession>
<proteinExistence type="predicted"/>
<dbReference type="PANTHER" id="PTHR48050:SF13">
    <property type="entry name" value="STEROL 3-BETA-GLUCOSYLTRANSFERASE UGT80A2"/>
    <property type="match status" value="1"/>
</dbReference>
<protein>
    <submittedName>
        <fullName evidence="4">Glycosyltransferase family 1 protein</fullName>
    </submittedName>
</protein>
<dbReference type="PANTHER" id="PTHR48050">
    <property type="entry name" value="STEROL 3-BETA-GLUCOSYLTRANSFERASE"/>
    <property type="match status" value="1"/>
</dbReference>
<evidence type="ECO:0000313" key="4">
    <source>
        <dbReference type="EMBL" id="KZF19751.1"/>
    </source>
</evidence>
<dbReference type="CDD" id="cd03784">
    <property type="entry name" value="GT1_Gtf-like"/>
    <property type="match status" value="1"/>
</dbReference>
<name>A0A164ZZT5_XYLHT</name>
<evidence type="ECO:0000256" key="1">
    <source>
        <dbReference type="ARBA" id="ARBA00022679"/>
    </source>
</evidence>
<dbReference type="OMA" id="MFSIAAH"/>
<feature type="compositionally biased region" description="Low complexity" evidence="2">
    <location>
        <begin position="249"/>
        <end position="263"/>
    </location>
</feature>
<dbReference type="Gene3D" id="3.40.50.2000">
    <property type="entry name" value="Glycogen Phosphorylase B"/>
    <property type="match status" value="2"/>
</dbReference>
<dbReference type="OrthoDB" id="5835829at2759"/>
<dbReference type="RefSeq" id="XP_018185306.1">
    <property type="nucleotide sequence ID" value="XM_018334506.1"/>
</dbReference>
<evidence type="ECO:0000256" key="2">
    <source>
        <dbReference type="SAM" id="MobiDB-lite"/>
    </source>
</evidence>
<dbReference type="FunFam" id="3.40.50.2000:FF:000072">
    <property type="entry name" value="Glycosyl transferase"/>
    <property type="match status" value="1"/>
</dbReference>
<evidence type="ECO:0000313" key="5">
    <source>
        <dbReference type="Proteomes" id="UP000076632"/>
    </source>
</evidence>
<dbReference type="STRING" id="1328760.A0A164ZZT5"/>
<dbReference type="InterPro" id="IPR050426">
    <property type="entry name" value="Glycosyltransferase_28"/>
</dbReference>
<dbReference type="GO" id="GO:0008194">
    <property type="term" value="F:UDP-glycosyltransferase activity"/>
    <property type="evidence" value="ECO:0007669"/>
    <property type="project" value="InterPro"/>
</dbReference>
<dbReference type="InterPro" id="IPR002213">
    <property type="entry name" value="UDP_glucos_trans"/>
</dbReference>
<dbReference type="Pfam" id="PF06722">
    <property type="entry name" value="EryCIII-like_C"/>
    <property type="match status" value="1"/>
</dbReference>
<evidence type="ECO:0000259" key="3">
    <source>
        <dbReference type="Pfam" id="PF06722"/>
    </source>
</evidence>
<dbReference type="InParanoid" id="A0A164ZZT5"/>
<feature type="domain" description="Erythromycin biosynthesis protein CIII-like C-terminal" evidence="3">
    <location>
        <begin position="312"/>
        <end position="448"/>
    </location>
</feature>
<dbReference type="GO" id="GO:0016758">
    <property type="term" value="F:hexosyltransferase activity"/>
    <property type="evidence" value="ECO:0007669"/>
    <property type="project" value="UniProtKB-ARBA"/>
</dbReference>
<dbReference type="GeneID" id="28899643"/>
<reference evidence="4 5" key="1">
    <citation type="journal article" date="2016" name="Fungal Biol.">
        <title>The genome of Xylona heveae provides a window into fungal endophytism.</title>
        <authorList>
            <person name="Gazis R."/>
            <person name="Kuo A."/>
            <person name="Riley R."/>
            <person name="LaButti K."/>
            <person name="Lipzen A."/>
            <person name="Lin J."/>
            <person name="Amirebrahimi M."/>
            <person name="Hesse C.N."/>
            <person name="Spatafora J.W."/>
            <person name="Henrissat B."/>
            <person name="Hainaut M."/>
            <person name="Grigoriev I.V."/>
            <person name="Hibbett D.S."/>
        </authorList>
    </citation>
    <scope>NUCLEOTIDE SEQUENCE [LARGE SCALE GENOMIC DNA]</scope>
    <source>
        <strain evidence="4 5">TC161</strain>
    </source>
</reference>
<keyword evidence="5" id="KW-1185">Reference proteome</keyword>
<keyword evidence="1 4" id="KW-0808">Transferase</keyword>
<sequence>MGRVVIISTLPASGHVNPAIPVATSLVAAGHRVLWHIGKEFAGTVERTGAMFVAAVKAPDLKELPPEPDAELSGIAAAVSTLRKLLVDRMAGQLADYEEIMQEYGKADVILADLCALGARAFSERHGIPLATLGISPLTIPAPEIPRFGTGDPPPGWLGRLMNRLMGPLGIFMLRGVTTAYVSVRAQLGLTPLPPGVTVFDHMFSTQLHLQAATPAIEYPRDPWPTYVHFVGPLLPEQPLVTPPPAPPLAESSQEQQQQKQQQPLPGTSPDKYQTSSLPQALADEMDKASSVVHITQGTLIAEPSALILPALQALANWDCLVVVTVADISVFDSVDVPPNVRIEPFIPHAQLLPHVNAIISTGGYNGVKMALACGVPLVIVPWGNDQADVAGRISWAGAAINLRSQSPSAAEILDATREILQNPKYRENARRIQAEFRQYPGGEKAVELLEDFMSKTRVGS</sequence>
<dbReference type="InterPro" id="IPR010610">
    <property type="entry name" value="EryCIII-like_C"/>
</dbReference>
<dbReference type="EMBL" id="KV407465">
    <property type="protein sequence ID" value="KZF19751.1"/>
    <property type="molecule type" value="Genomic_DNA"/>
</dbReference>
<feature type="region of interest" description="Disordered" evidence="2">
    <location>
        <begin position="240"/>
        <end position="275"/>
    </location>
</feature>
<dbReference type="Proteomes" id="UP000076632">
    <property type="component" value="Unassembled WGS sequence"/>
</dbReference>
<gene>
    <name evidence="4" type="ORF">L228DRAFT_263605</name>
</gene>
<organism evidence="4 5">
    <name type="scientific">Xylona heveae (strain CBS 132557 / TC161)</name>
    <dbReference type="NCBI Taxonomy" id="1328760"/>
    <lineage>
        <taxon>Eukaryota</taxon>
        <taxon>Fungi</taxon>
        <taxon>Dikarya</taxon>
        <taxon>Ascomycota</taxon>
        <taxon>Pezizomycotina</taxon>
        <taxon>Xylonomycetes</taxon>
        <taxon>Xylonales</taxon>
        <taxon>Xylonaceae</taxon>
        <taxon>Xylona</taxon>
    </lineage>
</organism>
<dbReference type="AlphaFoldDB" id="A0A164ZZT5"/>